<evidence type="ECO:0008006" key="3">
    <source>
        <dbReference type="Google" id="ProtNLM"/>
    </source>
</evidence>
<keyword evidence="2" id="KW-1185">Reference proteome</keyword>
<dbReference type="AlphaFoldDB" id="A0A0K1W1Z7"/>
<dbReference type="PATRIC" id="fig|216942.3.peg.477"/>
<organism evidence="1 2">
    <name type="scientific">Spiroplasma litorale</name>
    <dbReference type="NCBI Taxonomy" id="216942"/>
    <lineage>
        <taxon>Bacteria</taxon>
        <taxon>Bacillati</taxon>
        <taxon>Mycoplasmatota</taxon>
        <taxon>Mollicutes</taxon>
        <taxon>Entomoplasmatales</taxon>
        <taxon>Spiroplasmataceae</taxon>
        <taxon>Spiroplasma</taxon>
    </lineage>
</organism>
<sequence length="351" mass="42040">MKKKVLKKNLILPSEFLESWMSRKLDGSYYFKYIDFKSDSIDEIDVINEPFIKIIFEKFNSFDSNQILKQFNQIAKVAKAIVEKRIKTKEEQIKLTSKELLFLKYFYFLITLLNGEYKFSMVGELKKYRAIDVLSDEIDNNIKEKILNIISYVLFEMYDYIFSQRTFETLYDFIENSGVKFDLLDSQKNIVVLEKMIEEQNYKFVDFYFHNVVNNTFFKFFKVSDLDRKTFLLTNKTIANFIDNNTKRLVISFFVIDPKYCIGIINLGPGRGEYRPYFKYLKDNILNKKIIPHCLSPEHIIEEDGISLIDNQRFYYKGFELTEEQVQLINDCLTYRDLKSDFDQFIKYIEN</sequence>
<evidence type="ECO:0000313" key="1">
    <source>
        <dbReference type="EMBL" id="AKX34127.1"/>
    </source>
</evidence>
<dbReference type="RefSeq" id="WP_075058219.1">
    <property type="nucleotide sequence ID" value="NZ_CP012357.1"/>
</dbReference>
<dbReference type="EMBL" id="CP012357">
    <property type="protein sequence ID" value="AKX34127.1"/>
    <property type="molecule type" value="Genomic_DNA"/>
</dbReference>
<accession>A0A0K1W1Z7</accession>
<gene>
    <name evidence="1" type="ORF">SLITO_v1c04740</name>
</gene>
<reference evidence="1 2" key="1">
    <citation type="journal article" date="2015" name="Genome Announc.">
        <title>Complete Genome Sequence of Spiroplasma litorale TN-1T (DSM 21781), a Bacterium Isolated from a Green-Eyed Horsefly (Tabanus nigrovittatus).</title>
        <authorList>
            <person name="Lo W.S."/>
            <person name="Lai Y.C."/>
            <person name="Lien Y.W."/>
            <person name="Wang T.H."/>
            <person name="Kuo C.H."/>
        </authorList>
    </citation>
    <scope>NUCLEOTIDE SEQUENCE [LARGE SCALE GENOMIC DNA]</scope>
    <source>
        <strain evidence="1 2">TN-1</strain>
    </source>
</reference>
<evidence type="ECO:0000313" key="2">
    <source>
        <dbReference type="Proteomes" id="UP000067476"/>
    </source>
</evidence>
<name>A0A0K1W1Z7_9MOLU</name>
<proteinExistence type="predicted"/>
<dbReference type="STRING" id="216942.SLITO_v1c04740"/>
<protein>
    <recommendedName>
        <fullName evidence="3">DUF4238 domain-containing protein</fullName>
    </recommendedName>
</protein>
<dbReference type="OrthoDB" id="388106at2"/>
<dbReference type="Proteomes" id="UP000067476">
    <property type="component" value="Chromosome"/>
</dbReference>
<dbReference type="KEGG" id="sll:SLITO_v1c04740"/>